<dbReference type="GO" id="GO:1902201">
    <property type="term" value="P:negative regulation of bacterial-type flagellum-dependent cell motility"/>
    <property type="evidence" value="ECO:0007669"/>
    <property type="project" value="TreeGrafter"/>
</dbReference>
<feature type="domain" description="Response regulatory" evidence="4">
    <location>
        <begin position="3"/>
        <end position="119"/>
    </location>
</feature>
<evidence type="ECO:0000313" key="7">
    <source>
        <dbReference type="Proteomes" id="UP000322876"/>
    </source>
</evidence>
<dbReference type="FunFam" id="3.30.70.270:FF:000001">
    <property type="entry name" value="Diguanylate cyclase domain protein"/>
    <property type="match status" value="1"/>
</dbReference>
<evidence type="ECO:0000313" key="6">
    <source>
        <dbReference type="EMBL" id="KAA0259558.1"/>
    </source>
</evidence>
<dbReference type="Pfam" id="PF00990">
    <property type="entry name" value="GGDEF"/>
    <property type="match status" value="1"/>
</dbReference>
<dbReference type="InterPro" id="IPR043128">
    <property type="entry name" value="Rev_trsase/Diguanyl_cyclase"/>
</dbReference>
<dbReference type="InterPro" id="IPR050469">
    <property type="entry name" value="Diguanylate_Cyclase"/>
</dbReference>
<dbReference type="InterPro" id="IPR029787">
    <property type="entry name" value="Nucleotide_cyclase"/>
</dbReference>
<keyword evidence="7" id="KW-1185">Reference proteome</keyword>
<comment type="caution">
    <text evidence="6">The sequence shown here is derived from an EMBL/GenBank/DDBJ whole genome shotgun (WGS) entry which is preliminary data.</text>
</comment>
<keyword evidence="3" id="KW-0597">Phosphoprotein</keyword>
<dbReference type="SUPFAM" id="SSF55073">
    <property type="entry name" value="Nucleotide cyclase"/>
    <property type="match status" value="1"/>
</dbReference>
<dbReference type="InterPro" id="IPR000160">
    <property type="entry name" value="GGDEF_dom"/>
</dbReference>
<reference evidence="6 7" key="1">
    <citation type="submission" date="2019-06" db="EMBL/GenBank/DDBJ databases">
        <title>Genomic insights into carbon and energy metabolism of Deferribacter autotrophicus revealed new metabolic traits in the phylum Deferribacteres.</title>
        <authorList>
            <person name="Slobodkin A.I."/>
            <person name="Slobodkina G.B."/>
            <person name="Allioux M."/>
            <person name="Alain K."/>
            <person name="Jebbar M."/>
            <person name="Shadrin V."/>
            <person name="Kublanov I.V."/>
            <person name="Toshchakov S.V."/>
            <person name="Bonch-Osmolovskaya E.A."/>
        </authorList>
    </citation>
    <scope>NUCLEOTIDE SEQUENCE [LARGE SCALE GENOMIC DNA]</scope>
    <source>
        <strain evidence="6 7">SL50</strain>
    </source>
</reference>
<dbReference type="GO" id="GO:0000160">
    <property type="term" value="P:phosphorelay signal transduction system"/>
    <property type="evidence" value="ECO:0007669"/>
    <property type="project" value="InterPro"/>
</dbReference>
<dbReference type="GO" id="GO:0052621">
    <property type="term" value="F:diguanylate cyclase activity"/>
    <property type="evidence" value="ECO:0007669"/>
    <property type="project" value="UniProtKB-EC"/>
</dbReference>
<dbReference type="EMBL" id="VFJB01000001">
    <property type="protein sequence ID" value="KAA0259558.1"/>
    <property type="molecule type" value="Genomic_DNA"/>
</dbReference>
<feature type="modified residue" description="4-aspartylphosphate" evidence="3">
    <location>
        <position position="182"/>
    </location>
</feature>
<dbReference type="Proteomes" id="UP000322876">
    <property type="component" value="Unassembled WGS sequence"/>
</dbReference>
<evidence type="ECO:0000256" key="2">
    <source>
        <dbReference type="ARBA" id="ARBA00034247"/>
    </source>
</evidence>
<dbReference type="SMART" id="SM00267">
    <property type="entry name" value="GGDEF"/>
    <property type="match status" value="1"/>
</dbReference>
<dbReference type="CDD" id="cd00156">
    <property type="entry name" value="REC"/>
    <property type="match status" value="1"/>
</dbReference>
<dbReference type="InterPro" id="IPR011006">
    <property type="entry name" value="CheY-like_superfamily"/>
</dbReference>
<protein>
    <recommendedName>
        <fullName evidence="1">diguanylate cyclase</fullName>
        <ecNumber evidence="1">2.7.7.65</ecNumber>
    </recommendedName>
</protein>
<dbReference type="OrthoDB" id="9813903at2"/>
<dbReference type="RefSeq" id="WP_149265378.1">
    <property type="nucleotide sequence ID" value="NZ_VFJB01000001.1"/>
</dbReference>
<comment type="catalytic activity">
    <reaction evidence="2">
        <text>2 GTP = 3',3'-c-di-GMP + 2 diphosphate</text>
        <dbReference type="Rhea" id="RHEA:24898"/>
        <dbReference type="ChEBI" id="CHEBI:33019"/>
        <dbReference type="ChEBI" id="CHEBI:37565"/>
        <dbReference type="ChEBI" id="CHEBI:58805"/>
        <dbReference type="EC" id="2.7.7.65"/>
    </reaction>
</comment>
<feature type="modified residue" description="4-aspartylphosphate" evidence="3">
    <location>
        <position position="52"/>
    </location>
</feature>
<name>A0A5A8F8C2_9BACT</name>
<dbReference type="InterPro" id="IPR001789">
    <property type="entry name" value="Sig_transdc_resp-reg_receiver"/>
</dbReference>
<accession>A0A5A8F8C2</accession>
<organism evidence="6 7">
    <name type="scientific">Deferribacter autotrophicus</name>
    <dbReference type="NCBI Taxonomy" id="500465"/>
    <lineage>
        <taxon>Bacteria</taxon>
        <taxon>Pseudomonadati</taxon>
        <taxon>Deferribacterota</taxon>
        <taxon>Deferribacteres</taxon>
        <taxon>Deferribacterales</taxon>
        <taxon>Deferribacteraceae</taxon>
        <taxon>Deferribacter</taxon>
    </lineage>
</organism>
<dbReference type="Gene3D" id="3.30.70.270">
    <property type="match status" value="1"/>
</dbReference>
<sequence>MRRVLVVEDSGFFSTVLKNNLGMLNYVVDTASSISEAWEKLQEKDYDLITLDVYLPDGDGYEFCKKIKNDPRYYKIQIAIITSETGDEAKKKAYEVGAIAFFTKADTQKKLAEFITNLDRLVKTIDYSGNNVLLIEDSKTQNLYIKGLLEYAGITVYSYYSLEEAKEVINISMPKIDLVILDYYVDDGTSKEFIKFFKSIKLYEHTPVMIITIANEPFVKYDLFLLGASDFLTKPFDVGEFYLRVRSHLRIKYLIDMLDTKNKMLSILATTDDLTKSYNRRFFWEVAKKEETRANRYKSNYSIIMLDIDNFKNINDTYGHNVGDFVLKKLADAIKLNIRNSDTLARFGGEEFVILLPETDKEKAFLVAEKIRNKVENMEFDEINEKVTVSFGVASRDEANDLDEVIKIADERLYKAKETGKNKVVIE</sequence>
<dbReference type="Pfam" id="PF00072">
    <property type="entry name" value="Response_reg"/>
    <property type="match status" value="2"/>
</dbReference>
<evidence type="ECO:0000256" key="3">
    <source>
        <dbReference type="PROSITE-ProRule" id="PRU00169"/>
    </source>
</evidence>
<gene>
    <name evidence="6" type="ORF">FHQ18_01380</name>
</gene>
<feature type="domain" description="Response regulatory" evidence="4">
    <location>
        <begin position="131"/>
        <end position="249"/>
    </location>
</feature>
<dbReference type="SMART" id="SM00448">
    <property type="entry name" value="REC"/>
    <property type="match status" value="2"/>
</dbReference>
<dbReference type="GO" id="GO:0043709">
    <property type="term" value="P:cell adhesion involved in single-species biofilm formation"/>
    <property type="evidence" value="ECO:0007669"/>
    <property type="project" value="TreeGrafter"/>
</dbReference>
<feature type="domain" description="GGDEF" evidence="5">
    <location>
        <begin position="299"/>
        <end position="427"/>
    </location>
</feature>
<evidence type="ECO:0000259" key="5">
    <source>
        <dbReference type="PROSITE" id="PS50887"/>
    </source>
</evidence>
<dbReference type="SUPFAM" id="SSF52172">
    <property type="entry name" value="CheY-like"/>
    <property type="match status" value="2"/>
</dbReference>
<dbReference type="CDD" id="cd01949">
    <property type="entry name" value="GGDEF"/>
    <property type="match status" value="1"/>
</dbReference>
<dbReference type="NCBIfam" id="TIGR00254">
    <property type="entry name" value="GGDEF"/>
    <property type="match status" value="1"/>
</dbReference>
<evidence type="ECO:0000256" key="1">
    <source>
        <dbReference type="ARBA" id="ARBA00012528"/>
    </source>
</evidence>
<dbReference type="Gene3D" id="3.40.50.2300">
    <property type="match status" value="2"/>
</dbReference>
<dbReference type="GO" id="GO:0005886">
    <property type="term" value="C:plasma membrane"/>
    <property type="evidence" value="ECO:0007669"/>
    <property type="project" value="TreeGrafter"/>
</dbReference>
<dbReference type="EC" id="2.7.7.65" evidence="1"/>
<evidence type="ECO:0000259" key="4">
    <source>
        <dbReference type="PROSITE" id="PS50110"/>
    </source>
</evidence>
<dbReference type="AlphaFoldDB" id="A0A5A8F8C2"/>
<dbReference type="PANTHER" id="PTHR45138">
    <property type="entry name" value="REGULATORY COMPONENTS OF SENSORY TRANSDUCTION SYSTEM"/>
    <property type="match status" value="1"/>
</dbReference>
<proteinExistence type="predicted"/>
<dbReference type="PANTHER" id="PTHR45138:SF9">
    <property type="entry name" value="DIGUANYLATE CYCLASE DGCM-RELATED"/>
    <property type="match status" value="1"/>
</dbReference>
<dbReference type="PROSITE" id="PS50887">
    <property type="entry name" value="GGDEF"/>
    <property type="match status" value="1"/>
</dbReference>
<dbReference type="PROSITE" id="PS50110">
    <property type="entry name" value="RESPONSE_REGULATORY"/>
    <property type="match status" value="2"/>
</dbReference>